<dbReference type="AlphaFoldDB" id="A0A7S1XPF9"/>
<organism evidence="1">
    <name type="scientific">Phaeomonas parva</name>
    <dbReference type="NCBI Taxonomy" id="124430"/>
    <lineage>
        <taxon>Eukaryota</taxon>
        <taxon>Sar</taxon>
        <taxon>Stramenopiles</taxon>
        <taxon>Ochrophyta</taxon>
        <taxon>Pinguiophyceae</taxon>
        <taxon>Pinguiochrysidales</taxon>
        <taxon>Pinguiochrysidaceae</taxon>
        <taxon>Phaeomonas</taxon>
    </lineage>
</organism>
<accession>A0A7S1XPF9</accession>
<sequence length="107" mass="11660">MASTERPKCAVSSDAVHVAGDVLRERRVEDELYFVGLGGCAAAAAAATTAHVDAQSCIFAAAVARDAPAKRLDNSMQLLLRRHVLSLEHLRRKVHRLVLRVWEGRAC</sequence>
<dbReference type="EMBL" id="HBGJ01013133">
    <property type="protein sequence ID" value="CAD9249938.1"/>
    <property type="molecule type" value="Transcribed_RNA"/>
</dbReference>
<reference evidence="1" key="1">
    <citation type="submission" date="2021-01" db="EMBL/GenBank/DDBJ databases">
        <authorList>
            <person name="Corre E."/>
            <person name="Pelletier E."/>
            <person name="Niang G."/>
            <person name="Scheremetjew M."/>
            <person name="Finn R."/>
            <person name="Kale V."/>
            <person name="Holt S."/>
            <person name="Cochrane G."/>
            <person name="Meng A."/>
            <person name="Brown T."/>
            <person name="Cohen L."/>
        </authorList>
    </citation>
    <scope>NUCLEOTIDE SEQUENCE</scope>
    <source>
        <strain evidence="1">CCMP2877</strain>
    </source>
</reference>
<name>A0A7S1XPF9_9STRA</name>
<evidence type="ECO:0000313" key="1">
    <source>
        <dbReference type="EMBL" id="CAD9249938.1"/>
    </source>
</evidence>
<protein>
    <submittedName>
        <fullName evidence="1">Uncharacterized protein</fullName>
    </submittedName>
</protein>
<gene>
    <name evidence="1" type="ORF">PPAR1163_LOCUS8299</name>
</gene>
<proteinExistence type="predicted"/>